<accession>A3VKG0</accession>
<evidence type="ECO:0000313" key="3">
    <source>
        <dbReference type="Proteomes" id="UP000002931"/>
    </source>
</evidence>
<gene>
    <name evidence="2" type="ORF">RB2654_04626</name>
</gene>
<feature type="chain" id="PRO_5002661217" evidence="1">
    <location>
        <begin position="25"/>
        <end position="195"/>
    </location>
</feature>
<keyword evidence="1" id="KW-0732">Signal</keyword>
<dbReference type="AlphaFoldDB" id="A3VKG0"/>
<evidence type="ECO:0000256" key="1">
    <source>
        <dbReference type="SAM" id="SignalP"/>
    </source>
</evidence>
<protein>
    <submittedName>
        <fullName evidence="2">Uncharacterized protein</fullName>
    </submittedName>
</protein>
<keyword evidence="3" id="KW-1185">Reference proteome</keyword>
<comment type="caution">
    <text evidence="2">The sequence shown here is derived from an EMBL/GenBank/DDBJ whole genome shotgun (WGS) entry which is preliminary data.</text>
</comment>
<feature type="signal peptide" evidence="1">
    <location>
        <begin position="1"/>
        <end position="24"/>
    </location>
</feature>
<dbReference type="EMBL" id="AAMT01000017">
    <property type="protein sequence ID" value="EAQ11284.1"/>
    <property type="molecule type" value="Genomic_DNA"/>
</dbReference>
<dbReference type="HOGENOM" id="CLU_1394882_0_0_5"/>
<dbReference type="RefSeq" id="WP_008329137.1">
    <property type="nucleotide sequence ID" value="NZ_CH902578.1"/>
</dbReference>
<sequence>MTNSKKSITLAALLAGTVATGALAQGVSADVGGGVSADVGGGNGSISANAGGNGSVSAGDAPGKSGVAGEVTGNADVVAQGGDDMEAPGKSGDWNYGRIVSSIQTGANADVNFDDIGEDATIDVMALSEIQGNASGNAQALDNAMASMEGDWSADIEANEELSAALEESGYEAENVIGIYAKADGSYDVLVDDRG</sequence>
<evidence type="ECO:0000313" key="2">
    <source>
        <dbReference type="EMBL" id="EAQ11284.1"/>
    </source>
</evidence>
<dbReference type="Proteomes" id="UP000002931">
    <property type="component" value="Unassembled WGS sequence"/>
</dbReference>
<proteinExistence type="predicted"/>
<organism evidence="2 3">
    <name type="scientific">Maritimibacter alkaliphilus HTCC2654</name>
    <dbReference type="NCBI Taxonomy" id="314271"/>
    <lineage>
        <taxon>Bacteria</taxon>
        <taxon>Pseudomonadati</taxon>
        <taxon>Pseudomonadota</taxon>
        <taxon>Alphaproteobacteria</taxon>
        <taxon>Rhodobacterales</taxon>
        <taxon>Roseobacteraceae</taxon>
        <taxon>Maritimibacter</taxon>
    </lineage>
</organism>
<reference evidence="2 3" key="1">
    <citation type="journal article" date="2010" name="J. Bacteriol.">
        <title>Genome sequences of Pelagibaca bermudensis HTCC2601T and Maritimibacter alkaliphilus HTCC2654T, the type strains of two marine Roseobacter genera.</title>
        <authorList>
            <person name="Thrash J.C."/>
            <person name="Cho J.C."/>
            <person name="Ferriera S."/>
            <person name="Johnson J."/>
            <person name="Vergin K.L."/>
            <person name="Giovannoni S.J."/>
        </authorList>
    </citation>
    <scope>NUCLEOTIDE SEQUENCE [LARGE SCALE GENOMIC DNA]</scope>
    <source>
        <strain evidence="2 3">HTCC2654</strain>
    </source>
</reference>
<name>A3VKG0_9RHOB</name>
<dbReference type="eggNOG" id="ENOG50337Y1">
    <property type="taxonomic scope" value="Bacteria"/>
</dbReference>